<name>A0A926NAQ0_9BACL</name>
<dbReference type="Gene3D" id="3.40.50.200">
    <property type="entry name" value="Peptidase S8/S53 domain"/>
    <property type="match status" value="1"/>
</dbReference>
<sequence length="431" mass="47273">MMKVEPTWKRIGLAEPLPEASGLGISIIILDDIIPHVSLGHLKGSVKQVEVDKDLNITCDEVFDAPLTDKVNQHTTAHGVMTLHLLVHESFAYLGERYTGLARSADFIFLPTSKPSRIKAGLEWILDQDWNAKIVLNLKGQLERGFVVPSADDPYVEALSPAMDSGLLIVTAGGNSKANNNLHSNQFWVIGGFNDKGMYDSTQYEQHPSVSQGLNGDGYFRPDILAPYTYIPLPHLSGAGLDYFDGTCGGATLVTGLSAYLMSIFPDLTSNDVRNVLVKTGDEIADLPAPIINGAKALEAIKASYRNDTPPSVETLVKVTDENQSLLSPNPLERALALTSLMKTDKLTRAEIWNHTDDESPMVKKVAIRGLSQPVNDDERKKYWERLHQESSELGVKRVLGIHVAQHIDNSRIGQVDVSCGLSINGYLDMY</sequence>
<dbReference type="InterPro" id="IPR036852">
    <property type="entry name" value="Peptidase_S8/S53_dom_sf"/>
</dbReference>
<dbReference type="AlphaFoldDB" id="A0A926NAQ0"/>
<dbReference type="SUPFAM" id="SSF52743">
    <property type="entry name" value="Subtilisin-like"/>
    <property type="match status" value="1"/>
</dbReference>
<comment type="caution">
    <text evidence="2">The sequence shown here is derived from an EMBL/GenBank/DDBJ whole genome shotgun (WGS) entry which is preliminary data.</text>
</comment>
<dbReference type="Pfam" id="PF00082">
    <property type="entry name" value="Peptidase_S8"/>
    <property type="match status" value="1"/>
</dbReference>
<dbReference type="GO" id="GO:0004252">
    <property type="term" value="F:serine-type endopeptidase activity"/>
    <property type="evidence" value="ECO:0007669"/>
    <property type="project" value="InterPro"/>
</dbReference>
<dbReference type="CDD" id="cd00306">
    <property type="entry name" value="Peptidases_S8_S53"/>
    <property type="match status" value="1"/>
</dbReference>
<accession>A0A926NAQ0</accession>
<gene>
    <name evidence="2" type="ORF">IC620_13685</name>
</gene>
<reference evidence="2" key="1">
    <citation type="submission" date="2020-09" db="EMBL/GenBank/DDBJ databases">
        <title>A novel bacterium of genus Hazenella, isolated from South China Sea.</title>
        <authorList>
            <person name="Huang H."/>
            <person name="Mo K."/>
            <person name="Hu Y."/>
        </authorList>
    </citation>
    <scope>NUCLEOTIDE SEQUENCE</scope>
    <source>
        <strain evidence="2">IB182357</strain>
    </source>
</reference>
<dbReference type="GO" id="GO:0006508">
    <property type="term" value="P:proteolysis"/>
    <property type="evidence" value="ECO:0007669"/>
    <property type="project" value="InterPro"/>
</dbReference>
<protein>
    <submittedName>
        <fullName evidence="2">S8 family serine peptidase</fullName>
    </submittedName>
</protein>
<proteinExistence type="predicted"/>
<feature type="domain" description="Peptidase S8/S53" evidence="1">
    <location>
        <begin position="24"/>
        <end position="281"/>
    </location>
</feature>
<dbReference type="EMBL" id="JACXAH010000025">
    <property type="protein sequence ID" value="MBD1373401.1"/>
    <property type="molecule type" value="Genomic_DNA"/>
</dbReference>
<evidence type="ECO:0000259" key="1">
    <source>
        <dbReference type="Pfam" id="PF00082"/>
    </source>
</evidence>
<evidence type="ECO:0000313" key="3">
    <source>
        <dbReference type="Proteomes" id="UP000661691"/>
    </source>
</evidence>
<keyword evidence="3" id="KW-1185">Reference proteome</keyword>
<organism evidence="2 3">
    <name type="scientific">Polycladospora coralii</name>
    <dbReference type="NCBI Taxonomy" id="2771432"/>
    <lineage>
        <taxon>Bacteria</taxon>
        <taxon>Bacillati</taxon>
        <taxon>Bacillota</taxon>
        <taxon>Bacilli</taxon>
        <taxon>Bacillales</taxon>
        <taxon>Thermoactinomycetaceae</taxon>
        <taxon>Polycladospora</taxon>
    </lineage>
</organism>
<dbReference type="Proteomes" id="UP000661691">
    <property type="component" value="Unassembled WGS sequence"/>
</dbReference>
<dbReference type="InterPro" id="IPR000209">
    <property type="entry name" value="Peptidase_S8/S53_dom"/>
</dbReference>
<evidence type="ECO:0000313" key="2">
    <source>
        <dbReference type="EMBL" id="MBD1373401.1"/>
    </source>
</evidence>